<comment type="caution">
    <text evidence="1">The sequence shown here is derived from an EMBL/GenBank/DDBJ whole genome shotgun (WGS) entry which is preliminary data.</text>
</comment>
<protein>
    <submittedName>
        <fullName evidence="1">Uncharacterized protein</fullName>
    </submittedName>
</protein>
<evidence type="ECO:0000313" key="2">
    <source>
        <dbReference type="Proteomes" id="UP000798662"/>
    </source>
</evidence>
<accession>A0ACC3BY27</accession>
<keyword evidence="2" id="KW-1185">Reference proteome</keyword>
<dbReference type="EMBL" id="CM020619">
    <property type="protein sequence ID" value="KAK1862817.1"/>
    <property type="molecule type" value="Genomic_DNA"/>
</dbReference>
<proteinExistence type="predicted"/>
<dbReference type="Proteomes" id="UP000798662">
    <property type="component" value="Chromosome 2"/>
</dbReference>
<evidence type="ECO:0000313" key="1">
    <source>
        <dbReference type="EMBL" id="KAK1862817.1"/>
    </source>
</evidence>
<sequence>MATSAAGAAEREAGGGGIPPPRPALPPPAVADEEARGLPSLRPSLSVAAAGASGRQGGCSPRETRTFARLVGGLGLLTILVQAIIWVPVLYNAEWACTDAVSQRLLPCDGVVVGRGRGAVCSEDEPLLVSYSLWRVVSTVVGAICSPLWGLLAWLWVVGARVVAVAWKRVITAPPPPLSSEAFGVSAAQHVRRMTERKLLASILACNLLALLVLAALQPPHFMEWKTADCIWAAWLCVASTVAHVGVVTALITVIPLSADALVIQRFDQWWMSRARMAGVASARGAGMRSQRARGGRGVWASGASPPALPSSTLMPKVSVSQVLGADSLSVVSLPIIYYALRLGTTAGMAWCASSGGAYVPDGWPLVGFLSADFLVEMAVIFGGLWLWLTHFTFWSAAGGGSHDRVAASVPRTSALQGGNGQEEGVRQPLVLDQSVTTFGATARG</sequence>
<name>A0ACC3BY27_PYRYE</name>
<organism evidence="1 2">
    <name type="scientific">Pyropia yezoensis</name>
    <name type="common">Susabi-nori</name>
    <name type="synonym">Porphyra yezoensis</name>
    <dbReference type="NCBI Taxonomy" id="2788"/>
    <lineage>
        <taxon>Eukaryota</taxon>
        <taxon>Rhodophyta</taxon>
        <taxon>Bangiophyceae</taxon>
        <taxon>Bangiales</taxon>
        <taxon>Bangiaceae</taxon>
        <taxon>Pyropia</taxon>
    </lineage>
</organism>
<gene>
    <name evidence="1" type="ORF">I4F81_005384</name>
</gene>
<reference evidence="1" key="1">
    <citation type="submission" date="2019-11" db="EMBL/GenBank/DDBJ databases">
        <title>Nori genome reveals adaptations in red seaweeds to the harsh intertidal environment.</title>
        <authorList>
            <person name="Wang D."/>
            <person name="Mao Y."/>
        </authorList>
    </citation>
    <scope>NUCLEOTIDE SEQUENCE</scope>
    <source>
        <tissue evidence="1">Gametophyte</tissue>
    </source>
</reference>